<dbReference type="Proteomes" id="UP001217325">
    <property type="component" value="Unassembled WGS sequence"/>
</dbReference>
<dbReference type="Gene3D" id="3.40.50.1820">
    <property type="entry name" value="alpha/beta hydrolase"/>
    <property type="match status" value="1"/>
</dbReference>
<dbReference type="PRINTS" id="PR00111">
    <property type="entry name" value="ABHYDROLASE"/>
</dbReference>
<dbReference type="RefSeq" id="WP_042452549.1">
    <property type="nucleotide sequence ID" value="NZ_CP089606.1"/>
</dbReference>
<dbReference type="Proteomes" id="UP000230886">
    <property type="component" value="Unassembled WGS sequence"/>
</dbReference>
<dbReference type="Pfam" id="PF00561">
    <property type="entry name" value="Abhydrolase_1"/>
    <property type="match status" value="1"/>
</dbReference>
<dbReference type="SUPFAM" id="SSF53474">
    <property type="entry name" value="alpha/beta-Hydrolases"/>
    <property type="match status" value="1"/>
</dbReference>
<comment type="caution">
    <text evidence="3">The sequence shown here is derived from an EMBL/GenBank/DDBJ whole genome shotgun (WGS) entry which is preliminary data.</text>
</comment>
<dbReference type="InterPro" id="IPR029058">
    <property type="entry name" value="AB_hydrolase_fold"/>
</dbReference>
<dbReference type="PANTHER" id="PTHR46438">
    <property type="entry name" value="ALPHA/BETA-HYDROLASES SUPERFAMILY PROTEIN"/>
    <property type="match status" value="1"/>
</dbReference>
<dbReference type="InterPro" id="IPR000073">
    <property type="entry name" value="AB_hydrolase_1"/>
</dbReference>
<protein>
    <submittedName>
        <fullName evidence="3">Alpha/beta hydrolase</fullName>
    </submittedName>
</protein>
<dbReference type="EMBL" id="JARDXE010000001">
    <property type="protein sequence ID" value="MDE8643854.1"/>
    <property type="molecule type" value="Genomic_DNA"/>
</dbReference>
<dbReference type="EMBL" id="NOVD01000002">
    <property type="protein sequence ID" value="PCK28471.1"/>
    <property type="molecule type" value="Genomic_DNA"/>
</dbReference>
<name>A0A069JJJ3_RHOSG</name>
<dbReference type="PANTHER" id="PTHR46438:SF11">
    <property type="entry name" value="LIPASE-RELATED"/>
    <property type="match status" value="1"/>
</dbReference>
<evidence type="ECO:0000313" key="3">
    <source>
        <dbReference type="EMBL" id="PCK28471.1"/>
    </source>
</evidence>
<gene>
    <name evidence="3" type="ORF">CHR55_03830</name>
    <name evidence="2" type="ORF">PXH69_02760</name>
</gene>
<proteinExistence type="predicted"/>
<reference evidence="2" key="2">
    <citation type="submission" date="2023-02" db="EMBL/GenBank/DDBJ databases">
        <title>A novel hydrolase synthesized by Rhodococcus erythropolis HQ is responsible for the detoxification of Zearalenone.</title>
        <authorList>
            <person name="Hu J."/>
            <person name="Xu J."/>
        </authorList>
    </citation>
    <scope>NUCLEOTIDE SEQUENCE</scope>
    <source>
        <strain evidence="2">HQ</strain>
    </source>
</reference>
<organism evidence="3 4">
    <name type="scientific">Rhodococcus qingshengii</name>
    <dbReference type="NCBI Taxonomy" id="334542"/>
    <lineage>
        <taxon>Bacteria</taxon>
        <taxon>Bacillati</taxon>
        <taxon>Actinomycetota</taxon>
        <taxon>Actinomycetes</taxon>
        <taxon>Mycobacteriales</taxon>
        <taxon>Nocardiaceae</taxon>
        <taxon>Rhodococcus</taxon>
        <taxon>Rhodococcus erythropolis group</taxon>
    </lineage>
</organism>
<accession>A0A069JJJ3</accession>
<evidence type="ECO:0000313" key="2">
    <source>
        <dbReference type="EMBL" id="MDE8643854.1"/>
    </source>
</evidence>
<feature type="domain" description="AB hydrolase-1" evidence="1">
    <location>
        <begin position="44"/>
        <end position="293"/>
    </location>
</feature>
<dbReference type="GO" id="GO:0016787">
    <property type="term" value="F:hydrolase activity"/>
    <property type="evidence" value="ECO:0007669"/>
    <property type="project" value="UniProtKB-KW"/>
</dbReference>
<dbReference type="AlphaFoldDB" id="A0A069JJJ3"/>
<accession>A0A2A5JHM0</accession>
<evidence type="ECO:0000259" key="1">
    <source>
        <dbReference type="Pfam" id="PF00561"/>
    </source>
</evidence>
<evidence type="ECO:0000313" key="4">
    <source>
        <dbReference type="Proteomes" id="UP000230886"/>
    </source>
</evidence>
<reference evidence="3 4" key="1">
    <citation type="submission" date="2017-07" db="EMBL/GenBank/DDBJ databases">
        <title>Draft sequence of Rhodococcus enclensis 23b-28.</title>
        <authorList>
            <person name="Besaury L."/>
            <person name="Sancelme M."/>
            <person name="Amato P."/>
            <person name="Lallement A."/>
            <person name="Delort A.-M."/>
        </authorList>
    </citation>
    <scope>NUCLEOTIDE SEQUENCE [LARGE SCALE GENOMIC DNA]</scope>
    <source>
        <strain evidence="3 4">23b-28</strain>
    </source>
</reference>
<keyword evidence="3" id="KW-0378">Hydrolase</keyword>
<sequence>MESAVSAQLTDGSTLTHPWGGTSNITDLGGDVHWIDFGGPSGAPPIVLVHGLGGSHLNWVRVAPALAARTRVYALDLAGFGLTSARGRHTGVDANAVLLNRFLDTVVGEPAVLFGNSMGGMVSAMSTHASPESVAGLVLVDPALPLPVQLPDLTVAAQFALYSMPYVGEQVLGFGRRKMSDRQLAAQMTRLCFADPTRADPAVLDAGAALTAIRRNEPTQDAEFLQAARSLLMTLARPASYRKTLREITTPTLLMHGDRDRLVPVEAARAAAAAHPHWTTIILGDTGHTPQLEIPDEFTRHALAWLDRTGLIRS</sequence>